<dbReference type="SUPFAM" id="SSF53822">
    <property type="entry name" value="Periplasmic binding protein-like I"/>
    <property type="match status" value="1"/>
</dbReference>
<dbReference type="CDD" id="cd06267">
    <property type="entry name" value="PBP1_LacI_sugar_binding-like"/>
    <property type="match status" value="1"/>
</dbReference>
<dbReference type="InterPro" id="IPR000524">
    <property type="entry name" value="Tscrpt_reg_HTH_GntR"/>
</dbReference>
<dbReference type="GO" id="GO:0003700">
    <property type="term" value="F:DNA-binding transcription factor activity"/>
    <property type="evidence" value="ECO:0007669"/>
    <property type="project" value="InterPro"/>
</dbReference>
<evidence type="ECO:0000256" key="3">
    <source>
        <dbReference type="ARBA" id="ARBA00023125"/>
    </source>
</evidence>
<dbReference type="InterPro" id="IPR046335">
    <property type="entry name" value="LacI/GalR-like_sensor"/>
</dbReference>
<reference evidence="6 7" key="1">
    <citation type="submission" date="2010-01" db="EMBL/GenBank/DDBJ databases">
        <authorList>
            <person name="Weinstock G."/>
            <person name="Sodergren E."/>
            <person name="Clifton S."/>
            <person name="Fulton L."/>
            <person name="Fulton B."/>
            <person name="Courtney L."/>
            <person name="Fronick C."/>
            <person name="Harrison M."/>
            <person name="Strong C."/>
            <person name="Farmer C."/>
            <person name="Delahaunty K."/>
            <person name="Markovic C."/>
            <person name="Hall O."/>
            <person name="Minx P."/>
            <person name="Tomlinson C."/>
            <person name="Mitreva M."/>
            <person name="Nelson J."/>
            <person name="Hou S."/>
            <person name="Wollam A."/>
            <person name="Pepin K.H."/>
            <person name="Johnson M."/>
            <person name="Bhonagiri V."/>
            <person name="Nash W.E."/>
            <person name="Warren W."/>
            <person name="Chinwalla A."/>
            <person name="Mardis E.R."/>
            <person name="Wilson R.K."/>
        </authorList>
    </citation>
    <scope>NUCLEOTIDE SEQUENCE [LARGE SCALE GENOMIC DNA]</scope>
    <source>
        <strain evidence="6 7">DSM 13479</strain>
    </source>
</reference>
<dbReference type="Gene3D" id="3.40.50.2300">
    <property type="match status" value="2"/>
</dbReference>
<dbReference type="PANTHER" id="PTHR30146">
    <property type="entry name" value="LACI-RELATED TRANSCRIPTIONAL REPRESSOR"/>
    <property type="match status" value="1"/>
</dbReference>
<feature type="domain" description="HTH gntR-type" evidence="5">
    <location>
        <begin position="3"/>
        <end position="73"/>
    </location>
</feature>
<keyword evidence="1" id="KW-0678">Repressor</keyword>
<dbReference type="InterPro" id="IPR036390">
    <property type="entry name" value="WH_DNA-bd_sf"/>
</dbReference>
<evidence type="ECO:0000313" key="7">
    <source>
        <dbReference type="Proteomes" id="UP000004968"/>
    </source>
</evidence>
<proteinExistence type="predicted"/>
<gene>
    <name evidence="6" type="ORF">CLOSTHATH_03249</name>
</gene>
<evidence type="ECO:0000256" key="4">
    <source>
        <dbReference type="ARBA" id="ARBA00023163"/>
    </source>
</evidence>
<dbReference type="Gene3D" id="1.10.10.10">
    <property type="entry name" value="Winged helix-like DNA-binding domain superfamily/Winged helix DNA-binding domain"/>
    <property type="match status" value="1"/>
</dbReference>
<dbReference type="Proteomes" id="UP000004968">
    <property type="component" value="Unassembled WGS sequence"/>
</dbReference>
<evidence type="ECO:0000313" key="6">
    <source>
        <dbReference type="EMBL" id="EFC98542.1"/>
    </source>
</evidence>
<dbReference type="Pfam" id="PF13377">
    <property type="entry name" value="Peripla_BP_3"/>
    <property type="match status" value="1"/>
</dbReference>
<dbReference type="RefSeq" id="WP_006773723.1">
    <property type="nucleotide sequence ID" value="NZ_GG667661.1"/>
</dbReference>
<dbReference type="PROSITE" id="PS50949">
    <property type="entry name" value="HTH_GNTR"/>
    <property type="match status" value="1"/>
</dbReference>
<evidence type="ECO:0000259" key="5">
    <source>
        <dbReference type="PROSITE" id="PS50949"/>
    </source>
</evidence>
<dbReference type="HOGENOM" id="CLU_037628_15_0_9"/>
<protein>
    <recommendedName>
        <fullName evidence="5">HTH gntR-type domain-containing protein</fullName>
    </recommendedName>
</protein>
<accession>D3AI10</accession>
<organism evidence="6 7">
    <name type="scientific">Hungatella hathewayi DSM 13479</name>
    <dbReference type="NCBI Taxonomy" id="566550"/>
    <lineage>
        <taxon>Bacteria</taxon>
        <taxon>Bacillati</taxon>
        <taxon>Bacillota</taxon>
        <taxon>Clostridia</taxon>
        <taxon>Lachnospirales</taxon>
        <taxon>Lachnospiraceae</taxon>
        <taxon>Hungatella</taxon>
    </lineage>
</organism>
<dbReference type="AlphaFoldDB" id="D3AI10"/>
<dbReference type="GeneID" id="93153029"/>
<keyword evidence="2" id="KW-0805">Transcription regulation</keyword>
<dbReference type="SUPFAM" id="SSF46785">
    <property type="entry name" value="Winged helix' DNA-binding domain"/>
    <property type="match status" value="1"/>
</dbReference>
<keyword evidence="3" id="KW-0238">DNA-binding</keyword>
<sequence length="373" mass="42389">MNKNDLLTHEKLILQQIYLDELETGDTIPSVRELQSRLCLSRNSVLNAIQSLSEKGVIKKGTSPRQGYRLCEKPLRLDGNHNPKKELSVQYLLPFTTWNYTINKYLSSFENIFSRHGINLIFSNTHNSAEEEGRLLETIYSKPAALRPDFLFLTTCDSTMNPNLELLQKISREIPCILIDRYFHGKNFHYIGVSNNFIGSRTADYLLENGHRHIAYIKAYGKISTIQDRFSSFENALERSAVFLDQQCIFALSNANVGSISEIQEEIDRIGARILSLSPRPTAVVCSFDRIAVALMNFFLKNSVRVPKDICIIGCDNDVDVGAMSPLSLTTFRHPYRECAREAIARIENIKNNQKASPHSVEFFPEFIIGEST</sequence>
<evidence type="ECO:0000256" key="2">
    <source>
        <dbReference type="ARBA" id="ARBA00023015"/>
    </source>
</evidence>
<keyword evidence="4" id="KW-0804">Transcription</keyword>
<dbReference type="PANTHER" id="PTHR30146:SF148">
    <property type="entry name" value="HTH-TYPE TRANSCRIPTIONAL REPRESSOR PURR-RELATED"/>
    <property type="match status" value="1"/>
</dbReference>
<dbReference type="InterPro" id="IPR028082">
    <property type="entry name" value="Peripla_BP_I"/>
</dbReference>
<comment type="caution">
    <text evidence="6">The sequence shown here is derived from an EMBL/GenBank/DDBJ whole genome shotgun (WGS) entry which is preliminary data.</text>
</comment>
<dbReference type="Pfam" id="PF00392">
    <property type="entry name" value="GntR"/>
    <property type="match status" value="1"/>
</dbReference>
<name>D3AI10_9FIRM</name>
<dbReference type="InterPro" id="IPR036388">
    <property type="entry name" value="WH-like_DNA-bd_sf"/>
</dbReference>
<dbReference type="EMBL" id="ACIO01000254">
    <property type="protein sequence ID" value="EFC98542.1"/>
    <property type="molecule type" value="Genomic_DNA"/>
</dbReference>
<dbReference type="GO" id="GO:0000976">
    <property type="term" value="F:transcription cis-regulatory region binding"/>
    <property type="evidence" value="ECO:0007669"/>
    <property type="project" value="TreeGrafter"/>
</dbReference>
<evidence type="ECO:0000256" key="1">
    <source>
        <dbReference type="ARBA" id="ARBA00022491"/>
    </source>
</evidence>